<organism evidence="2 3">
    <name type="scientific">Glycomyces buryatensis</name>
    <dbReference type="NCBI Taxonomy" id="2570927"/>
    <lineage>
        <taxon>Bacteria</taxon>
        <taxon>Bacillati</taxon>
        <taxon>Actinomycetota</taxon>
        <taxon>Actinomycetes</taxon>
        <taxon>Glycomycetales</taxon>
        <taxon>Glycomycetaceae</taxon>
        <taxon>Glycomyces</taxon>
    </lineage>
</organism>
<sequence>MSIDPYVEFQADEPVPDELIPVRFRRSWVVILLVVMAVLVAAFSFILVKDFEWLALGPFTSCVGVFLLFSRWLRHPWTYYDPRSNSLVNPTIFGIFDHRTRLPRTPDRGRLITSGDRILLELPSGKRRSPMRQMFTDDDDFLAVHWAIQERHDSVVEPGPPLPAPKLGKGTSIILVTVLVVMLVGPLTGLSIQLVSDREEDRMTDLAASVSLDLCDRERWETALAPFEEAELNRTESDPRPWPSASCDLEVTMDLPSGERLEEMGVSFEVDLADDPNRWTEYTCDEVEPITWRSFADRFEALDAGAPQPLCMGSGIADLEVMEAGFVKGAWIVTARINYGASNSDPTQEDIERIEELFLEAIVPSIDQYPFELID</sequence>
<keyword evidence="3" id="KW-1185">Reference proteome</keyword>
<comment type="caution">
    <text evidence="2">The sequence shown here is derived from an EMBL/GenBank/DDBJ whole genome shotgun (WGS) entry which is preliminary data.</text>
</comment>
<dbReference type="EMBL" id="STGY01000025">
    <property type="protein sequence ID" value="THV42405.1"/>
    <property type="molecule type" value="Genomic_DNA"/>
</dbReference>
<evidence type="ECO:0000313" key="2">
    <source>
        <dbReference type="EMBL" id="THV42405.1"/>
    </source>
</evidence>
<dbReference type="Proteomes" id="UP000308760">
    <property type="component" value="Unassembled WGS sequence"/>
</dbReference>
<evidence type="ECO:0000256" key="1">
    <source>
        <dbReference type="SAM" id="Phobius"/>
    </source>
</evidence>
<dbReference type="RefSeq" id="WP_136533837.1">
    <property type="nucleotide sequence ID" value="NZ_STGY01000025.1"/>
</dbReference>
<protein>
    <submittedName>
        <fullName evidence="2">Uncharacterized protein</fullName>
    </submittedName>
</protein>
<keyword evidence="1" id="KW-0812">Transmembrane</keyword>
<proteinExistence type="predicted"/>
<feature type="transmembrane region" description="Helical" evidence="1">
    <location>
        <begin position="28"/>
        <end position="47"/>
    </location>
</feature>
<keyword evidence="1" id="KW-0472">Membrane</keyword>
<keyword evidence="1" id="KW-1133">Transmembrane helix</keyword>
<reference evidence="3" key="1">
    <citation type="submission" date="2019-04" db="EMBL/GenBank/DDBJ databases">
        <title>Nocardioides xinjiangensis sp. nov.</title>
        <authorList>
            <person name="Liu S."/>
        </authorList>
    </citation>
    <scope>NUCLEOTIDE SEQUENCE [LARGE SCALE GENOMIC DNA]</scope>
    <source>
        <strain evidence="3">18</strain>
    </source>
</reference>
<evidence type="ECO:0000313" key="3">
    <source>
        <dbReference type="Proteomes" id="UP000308760"/>
    </source>
</evidence>
<name>A0A4S8QHH2_9ACTN</name>
<reference evidence="2 3" key="2">
    <citation type="submission" date="2019-05" db="EMBL/GenBank/DDBJ databases">
        <title>Glycomyces buryatensis sp. nov.</title>
        <authorList>
            <person name="Nikitina E."/>
        </authorList>
    </citation>
    <scope>NUCLEOTIDE SEQUENCE [LARGE SCALE GENOMIC DNA]</scope>
    <source>
        <strain evidence="2 3">18</strain>
    </source>
</reference>
<feature type="transmembrane region" description="Helical" evidence="1">
    <location>
        <begin position="53"/>
        <end position="73"/>
    </location>
</feature>
<gene>
    <name evidence="2" type="ORF">FAB82_07060</name>
</gene>
<dbReference type="AlphaFoldDB" id="A0A4S8QHH2"/>
<accession>A0A4S8QHH2</accession>
<feature type="transmembrane region" description="Helical" evidence="1">
    <location>
        <begin position="173"/>
        <end position="195"/>
    </location>
</feature>